<name>A0A4Z2HHD3_9TELE</name>
<dbReference type="AlphaFoldDB" id="A0A4Z2HHD3"/>
<protein>
    <submittedName>
        <fullName evidence="2">Uncharacterized protein</fullName>
    </submittedName>
</protein>
<sequence>MSPGGLRYPGGKPGDGTATKTILRGDGQARALSAERTAAFTLENKRDSKRREETIRLWNRLSANHDSDDHLDVSHTSIGTLAALKTSWPLLT</sequence>
<accession>A0A4Z2HHD3</accession>
<gene>
    <name evidence="2" type="ORF">EYF80_024557</name>
</gene>
<dbReference type="Proteomes" id="UP000314294">
    <property type="component" value="Unassembled WGS sequence"/>
</dbReference>
<dbReference type="EMBL" id="SRLO01000238">
    <property type="protein sequence ID" value="TNN65268.1"/>
    <property type="molecule type" value="Genomic_DNA"/>
</dbReference>
<keyword evidence="3" id="KW-1185">Reference proteome</keyword>
<proteinExistence type="predicted"/>
<organism evidence="2 3">
    <name type="scientific">Liparis tanakae</name>
    <name type="common">Tanaka's snailfish</name>
    <dbReference type="NCBI Taxonomy" id="230148"/>
    <lineage>
        <taxon>Eukaryota</taxon>
        <taxon>Metazoa</taxon>
        <taxon>Chordata</taxon>
        <taxon>Craniata</taxon>
        <taxon>Vertebrata</taxon>
        <taxon>Euteleostomi</taxon>
        <taxon>Actinopterygii</taxon>
        <taxon>Neopterygii</taxon>
        <taxon>Teleostei</taxon>
        <taxon>Neoteleostei</taxon>
        <taxon>Acanthomorphata</taxon>
        <taxon>Eupercaria</taxon>
        <taxon>Perciformes</taxon>
        <taxon>Cottioidei</taxon>
        <taxon>Cottales</taxon>
        <taxon>Liparidae</taxon>
        <taxon>Liparis</taxon>
    </lineage>
</organism>
<reference evidence="2 3" key="1">
    <citation type="submission" date="2019-03" db="EMBL/GenBank/DDBJ databases">
        <title>First draft genome of Liparis tanakae, snailfish: a comprehensive survey of snailfish specific genes.</title>
        <authorList>
            <person name="Kim W."/>
            <person name="Song I."/>
            <person name="Jeong J.-H."/>
            <person name="Kim D."/>
            <person name="Kim S."/>
            <person name="Ryu S."/>
            <person name="Song J.Y."/>
            <person name="Lee S.K."/>
        </authorList>
    </citation>
    <scope>NUCLEOTIDE SEQUENCE [LARGE SCALE GENOMIC DNA]</scope>
    <source>
        <tissue evidence="2">Muscle</tissue>
    </source>
</reference>
<evidence type="ECO:0000313" key="2">
    <source>
        <dbReference type="EMBL" id="TNN65268.1"/>
    </source>
</evidence>
<feature type="region of interest" description="Disordered" evidence="1">
    <location>
        <begin position="1"/>
        <end position="20"/>
    </location>
</feature>
<comment type="caution">
    <text evidence="2">The sequence shown here is derived from an EMBL/GenBank/DDBJ whole genome shotgun (WGS) entry which is preliminary data.</text>
</comment>
<evidence type="ECO:0000256" key="1">
    <source>
        <dbReference type="SAM" id="MobiDB-lite"/>
    </source>
</evidence>
<evidence type="ECO:0000313" key="3">
    <source>
        <dbReference type="Proteomes" id="UP000314294"/>
    </source>
</evidence>